<keyword evidence="10" id="KW-1185">Reference proteome</keyword>
<dbReference type="PANTHER" id="PTHR43065">
    <property type="entry name" value="SENSOR HISTIDINE KINASE"/>
    <property type="match status" value="1"/>
</dbReference>
<dbReference type="AlphaFoldDB" id="A0AAW9RTZ0"/>
<keyword evidence="4" id="KW-0175">Coiled coil</keyword>
<dbReference type="Proteomes" id="UP001378188">
    <property type="component" value="Unassembled WGS sequence"/>
</dbReference>
<dbReference type="Gene3D" id="3.30.565.10">
    <property type="entry name" value="Histidine kinase-like ATPase, C-terminal domain"/>
    <property type="match status" value="1"/>
</dbReference>
<name>A0AAW9RTZ0_9HYPH</name>
<evidence type="ECO:0000256" key="4">
    <source>
        <dbReference type="SAM" id="Coils"/>
    </source>
</evidence>
<dbReference type="SMART" id="SM00091">
    <property type="entry name" value="PAS"/>
    <property type="match status" value="3"/>
</dbReference>
<dbReference type="InterPro" id="IPR001610">
    <property type="entry name" value="PAC"/>
</dbReference>
<dbReference type="Pfam" id="PF13426">
    <property type="entry name" value="PAS_9"/>
    <property type="match status" value="3"/>
</dbReference>
<dbReference type="PROSITE" id="PS50113">
    <property type="entry name" value="PAC"/>
    <property type="match status" value="3"/>
</dbReference>
<evidence type="ECO:0000256" key="2">
    <source>
        <dbReference type="ARBA" id="ARBA00012438"/>
    </source>
</evidence>
<feature type="domain" description="PAS" evidence="7">
    <location>
        <begin position="141"/>
        <end position="214"/>
    </location>
</feature>
<dbReference type="InterPro" id="IPR000700">
    <property type="entry name" value="PAS-assoc_C"/>
</dbReference>
<reference evidence="9 10" key="1">
    <citation type="submission" date="2024-02" db="EMBL/GenBank/DDBJ databases">
        <title>Genome analysis and characterization of Microbaculum marinisediminis sp. nov., isolated from marine sediment.</title>
        <authorList>
            <person name="Du Z.-J."/>
            <person name="Ye Y.-Q."/>
            <person name="Zhang Z.-R."/>
            <person name="Yuan S.-M."/>
            <person name="Zhang X.-Y."/>
        </authorList>
    </citation>
    <scope>NUCLEOTIDE SEQUENCE [LARGE SCALE GENOMIC DNA]</scope>
    <source>
        <strain evidence="9 10">SDUM1044001</strain>
    </source>
</reference>
<dbReference type="NCBIfam" id="TIGR00229">
    <property type="entry name" value="sensory_box"/>
    <property type="match status" value="3"/>
</dbReference>
<dbReference type="SUPFAM" id="SSF47384">
    <property type="entry name" value="Homodimeric domain of signal transducing histidine kinase"/>
    <property type="match status" value="1"/>
</dbReference>
<dbReference type="EMBL" id="JAZHOF010000005">
    <property type="protein sequence ID" value="MEJ8572385.1"/>
    <property type="molecule type" value="Genomic_DNA"/>
</dbReference>
<dbReference type="InterPro" id="IPR036097">
    <property type="entry name" value="HisK_dim/P_sf"/>
</dbReference>
<keyword evidence="3" id="KW-0597">Phosphoprotein</keyword>
<dbReference type="CDD" id="cd00082">
    <property type="entry name" value="HisKA"/>
    <property type="match status" value="1"/>
</dbReference>
<dbReference type="CDD" id="cd00130">
    <property type="entry name" value="PAS"/>
    <property type="match status" value="3"/>
</dbReference>
<dbReference type="PROSITE" id="PS50112">
    <property type="entry name" value="PAS"/>
    <property type="match status" value="3"/>
</dbReference>
<evidence type="ECO:0000256" key="5">
    <source>
        <dbReference type="SAM" id="MobiDB-lite"/>
    </source>
</evidence>
<dbReference type="RefSeq" id="WP_340330088.1">
    <property type="nucleotide sequence ID" value="NZ_JAZHOF010000005.1"/>
</dbReference>
<dbReference type="Pfam" id="PF02518">
    <property type="entry name" value="HATPase_c"/>
    <property type="match status" value="1"/>
</dbReference>
<dbReference type="PANTHER" id="PTHR43065:SF49">
    <property type="entry name" value="HISTIDINE KINASE"/>
    <property type="match status" value="1"/>
</dbReference>
<dbReference type="InterPro" id="IPR005467">
    <property type="entry name" value="His_kinase_dom"/>
</dbReference>
<feature type="domain" description="PAC" evidence="8">
    <location>
        <begin position="216"/>
        <end position="268"/>
    </location>
</feature>
<comment type="catalytic activity">
    <reaction evidence="1">
        <text>ATP + protein L-histidine = ADP + protein N-phospho-L-histidine.</text>
        <dbReference type="EC" id="2.7.13.3"/>
    </reaction>
</comment>
<organism evidence="9 10">
    <name type="scientific">Microbaculum marinum</name>
    <dbReference type="NCBI Taxonomy" id="1764581"/>
    <lineage>
        <taxon>Bacteria</taxon>
        <taxon>Pseudomonadati</taxon>
        <taxon>Pseudomonadota</taxon>
        <taxon>Alphaproteobacteria</taxon>
        <taxon>Hyphomicrobiales</taxon>
        <taxon>Tepidamorphaceae</taxon>
        <taxon>Microbaculum</taxon>
    </lineage>
</organism>
<evidence type="ECO:0000259" key="7">
    <source>
        <dbReference type="PROSITE" id="PS50112"/>
    </source>
</evidence>
<dbReference type="GO" id="GO:0000155">
    <property type="term" value="F:phosphorelay sensor kinase activity"/>
    <property type="evidence" value="ECO:0007669"/>
    <property type="project" value="InterPro"/>
</dbReference>
<feature type="domain" description="PAS" evidence="7">
    <location>
        <begin position="13"/>
        <end position="70"/>
    </location>
</feature>
<dbReference type="InterPro" id="IPR000014">
    <property type="entry name" value="PAS"/>
</dbReference>
<feature type="domain" description="PAC" evidence="8">
    <location>
        <begin position="88"/>
        <end position="140"/>
    </location>
</feature>
<feature type="coiled-coil region" evidence="4">
    <location>
        <begin position="380"/>
        <end position="407"/>
    </location>
</feature>
<dbReference type="SUPFAM" id="SSF55785">
    <property type="entry name" value="PYP-like sensor domain (PAS domain)"/>
    <property type="match status" value="3"/>
</dbReference>
<sequence length="697" mass="76460">MAPNLENAQQISEAHRLELLIDAVSDYAIYMLDPEGFVTTWNPGAEKIKGYSAAEIIGQHFSTFFTAEDQAAGLPEAIVASARETGRHEAEGWRVRKDGTHFWSNAILQRVLDEKGQLIGYAKITRDITERMAADRALRESERRFRVLVEGVVDYALYMLDPSGIVINWNTGAERLKGYTVDEIVGHHFSKFYPKEDRARGIPARVLETAIREGRYEGEGWRVRKDGSRFWASVVVDAIRNEAGELEGFAKITRDITERRAAQEALRESERQFRLLVQGVTDYALYMIDPNGIVTSWNSGAERIKGYAADEIIGQHFSRFYTERDRSAGKPSRALHTATQEGRFEAEDWRVRKDGTLFWAHVVIDPIRDEPGELIGFAKITRDITERREAELALKEAQAQRAHAQKMDALGQLTGGVVHDFNNLLTIVSSYVRLVKKAVASDPSASKATESVELAIERGVALTRQLLSFSRKQTAAAEVLSVGERIEAVQRMLGSSLSGQVSLASAVAPETWKIEADPGEFELALINTALNARDAMPDGGVVTITTENITLARGELREDLEGDFVAVRIADTGTGIAPDVLEKVFEPFFTTKENDKGTGLGLSQVYGFAKQSGGTVTIESELGSGTTVSLYLPRASRAPGEDDGIEAEMNPTSDAALIADDDPDAAAGVTAKTGQAPDGNVVPLRKCRRSPGSDAQQ</sequence>
<dbReference type="PRINTS" id="PR00344">
    <property type="entry name" value="BCTRLSENSOR"/>
</dbReference>
<dbReference type="Gene3D" id="3.30.450.20">
    <property type="entry name" value="PAS domain"/>
    <property type="match status" value="3"/>
</dbReference>
<evidence type="ECO:0000259" key="6">
    <source>
        <dbReference type="PROSITE" id="PS50109"/>
    </source>
</evidence>
<dbReference type="SMART" id="SM00388">
    <property type="entry name" value="HisKA"/>
    <property type="match status" value="1"/>
</dbReference>
<gene>
    <name evidence="9" type="ORF">V3328_12920</name>
</gene>
<feature type="domain" description="PAS" evidence="7">
    <location>
        <begin position="269"/>
        <end position="342"/>
    </location>
</feature>
<protein>
    <recommendedName>
        <fullName evidence="2">histidine kinase</fullName>
        <ecNumber evidence="2">2.7.13.3</ecNumber>
    </recommendedName>
</protein>
<comment type="caution">
    <text evidence="9">The sequence shown here is derived from an EMBL/GenBank/DDBJ whole genome shotgun (WGS) entry which is preliminary data.</text>
</comment>
<evidence type="ECO:0000259" key="8">
    <source>
        <dbReference type="PROSITE" id="PS50113"/>
    </source>
</evidence>
<proteinExistence type="predicted"/>
<accession>A0AAW9RTZ0</accession>
<dbReference type="SMART" id="SM00086">
    <property type="entry name" value="PAC"/>
    <property type="match status" value="3"/>
</dbReference>
<dbReference type="InterPro" id="IPR035965">
    <property type="entry name" value="PAS-like_dom_sf"/>
</dbReference>
<feature type="region of interest" description="Disordered" evidence="5">
    <location>
        <begin position="656"/>
        <end position="697"/>
    </location>
</feature>
<dbReference type="PROSITE" id="PS50109">
    <property type="entry name" value="HIS_KIN"/>
    <property type="match status" value="1"/>
</dbReference>
<evidence type="ECO:0000256" key="1">
    <source>
        <dbReference type="ARBA" id="ARBA00000085"/>
    </source>
</evidence>
<dbReference type="SMART" id="SM00387">
    <property type="entry name" value="HATPase_c"/>
    <property type="match status" value="1"/>
</dbReference>
<dbReference type="InterPro" id="IPR003594">
    <property type="entry name" value="HATPase_dom"/>
</dbReference>
<evidence type="ECO:0000313" key="9">
    <source>
        <dbReference type="EMBL" id="MEJ8572385.1"/>
    </source>
</evidence>
<dbReference type="Gene3D" id="1.10.287.130">
    <property type="match status" value="1"/>
</dbReference>
<dbReference type="SUPFAM" id="SSF55874">
    <property type="entry name" value="ATPase domain of HSP90 chaperone/DNA topoisomerase II/histidine kinase"/>
    <property type="match status" value="1"/>
</dbReference>
<dbReference type="EC" id="2.7.13.3" evidence="2"/>
<evidence type="ECO:0000256" key="3">
    <source>
        <dbReference type="ARBA" id="ARBA00022553"/>
    </source>
</evidence>
<dbReference type="InterPro" id="IPR004358">
    <property type="entry name" value="Sig_transdc_His_kin-like_C"/>
</dbReference>
<dbReference type="InterPro" id="IPR036890">
    <property type="entry name" value="HATPase_C_sf"/>
</dbReference>
<feature type="domain" description="Histidine kinase" evidence="6">
    <location>
        <begin position="416"/>
        <end position="636"/>
    </location>
</feature>
<evidence type="ECO:0000313" key="10">
    <source>
        <dbReference type="Proteomes" id="UP001378188"/>
    </source>
</evidence>
<dbReference type="InterPro" id="IPR003661">
    <property type="entry name" value="HisK_dim/P_dom"/>
</dbReference>
<feature type="domain" description="PAC" evidence="8">
    <location>
        <begin position="344"/>
        <end position="396"/>
    </location>
</feature>